<comment type="subcellular location">
    <subcellularLocation>
        <location evidence="1">Membrane</location>
        <topology evidence="1">Multi-pass membrane protein</topology>
    </subcellularLocation>
</comment>
<feature type="transmembrane region" description="Helical" evidence="8">
    <location>
        <begin position="12"/>
        <end position="31"/>
    </location>
</feature>
<name>A0A1B2DE19_9BACL</name>
<evidence type="ECO:0000313" key="9">
    <source>
        <dbReference type="EMBL" id="ANY65943.1"/>
    </source>
</evidence>
<dbReference type="Gene3D" id="1.10.4160.10">
    <property type="entry name" value="Hydantoin permease"/>
    <property type="match status" value="1"/>
</dbReference>
<evidence type="ECO:0000256" key="1">
    <source>
        <dbReference type="ARBA" id="ARBA00004141"/>
    </source>
</evidence>
<evidence type="ECO:0000256" key="5">
    <source>
        <dbReference type="ARBA" id="ARBA00022692"/>
    </source>
</evidence>
<proteinExistence type="inferred from homology"/>
<keyword evidence="5 8" id="KW-0812">Transmembrane</keyword>
<feature type="transmembrane region" description="Helical" evidence="8">
    <location>
        <begin position="77"/>
        <end position="96"/>
    </location>
</feature>
<dbReference type="InterPro" id="IPR004761">
    <property type="entry name" value="Spore_GerAB"/>
</dbReference>
<dbReference type="PANTHER" id="PTHR34975:SF2">
    <property type="entry name" value="SPORE GERMINATION PROTEIN A2"/>
    <property type="match status" value="1"/>
</dbReference>
<keyword evidence="3" id="KW-0813">Transport</keyword>
<feature type="transmembrane region" description="Helical" evidence="8">
    <location>
        <begin position="185"/>
        <end position="207"/>
    </location>
</feature>
<protein>
    <submittedName>
        <fullName evidence="9">Uncharacterized protein</fullName>
    </submittedName>
</protein>
<feature type="transmembrane region" description="Helical" evidence="8">
    <location>
        <begin position="270"/>
        <end position="295"/>
    </location>
</feature>
<dbReference type="NCBIfam" id="TIGR00912">
    <property type="entry name" value="2A0309"/>
    <property type="match status" value="1"/>
</dbReference>
<dbReference type="GO" id="GO:0009847">
    <property type="term" value="P:spore germination"/>
    <property type="evidence" value="ECO:0007669"/>
    <property type="project" value="InterPro"/>
</dbReference>
<evidence type="ECO:0000256" key="2">
    <source>
        <dbReference type="ARBA" id="ARBA00007998"/>
    </source>
</evidence>
<keyword evidence="7 8" id="KW-0472">Membrane</keyword>
<feature type="transmembrane region" description="Helical" evidence="8">
    <location>
        <begin position="219"/>
        <end position="244"/>
    </location>
</feature>
<comment type="similarity">
    <text evidence="2">Belongs to the amino acid-polyamine-organocation (APC) superfamily. Spore germination protein (SGP) (TC 2.A.3.9) family.</text>
</comment>
<dbReference type="PANTHER" id="PTHR34975">
    <property type="entry name" value="SPORE GERMINATION PROTEIN A2"/>
    <property type="match status" value="1"/>
</dbReference>
<evidence type="ECO:0000256" key="4">
    <source>
        <dbReference type="ARBA" id="ARBA00022544"/>
    </source>
</evidence>
<organism evidence="9">
    <name type="scientific">Paenibacillus sp. BIHB 4019</name>
    <dbReference type="NCBI Taxonomy" id="1870819"/>
    <lineage>
        <taxon>Bacteria</taxon>
        <taxon>Bacillati</taxon>
        <taxon>Bacillota</taxon>
        <taxon>Bacilli</taxon>
        <taxon>Bacillales</taxon>
        <taxon>Paenibacillaceae</taxon>
        <taxon>Paenibacillus</taxon>
    </lineage>
</organism>
<feature type="transmembrane region" description="Helical" evidence="8">
    <location>
        <begin position="37"/>
        <end position="56"/>
    </location>
</feature>
<dbReference type="Pfam" id="PF03845">
    <property type="entry name" value="Spore_permease"/>
    <property type="match status" value="1"/>
</dbReference>
<dbReference type="RefSeq" id="WP_099517319.1">
    <property type="nucleotide sequence ID" value="NZ_CP016808.1"/>
</dbReference>
<reference evidence="9" key="1">
    <citation type="submission" date="2016-08" db="EMBL/GenBank/DDBJ databases">
        <title>Complete Genome Seqeunce of Paenibacillus sp. BIHB 4019 from tea rhizoplane.</title>
        <authorList>
            <person name="Thakur R."/>
            <person name="Swarnkar M.K."/>
            <person name="Gulati A."/>
        </authorList>
    </citation>
    <scope>NUCLEOTIDE SEQUENCE [LARGE SCALE GENOMIC DNA]</scope>
    <source>
        <strain evidence="9">BIHB4019</strain>
    </source>
</reference>
<sequence>MAKAPKIGKWQLAIMILLFQIGSTPLFELGVDAKQDSWLAMALGAAIGGIFLWMLLRIQTRSPDADMPELYKQLFGKWLGFTLAVPQALIFAYESMRNVRDFGELTVMTILNKTPQWSIMLLIILLSLYAIWKGVEVFFRLVELLFPIVFFSYILLIALLIQTGLPDYHRLLPIMGDGLAPIFKAAVPDIVAFPFAQMLTMLMFWKYVKPIASRLRTTYSAYTIVSLFLVFMNMLIMSVLGPALSGYSMMPFLEAVQLIRIADFLERLDVVVTILLIIGLFVKLSLLFMAAVLALSSLLKIPYRKCAIIVAVLIYSASFAEPNNTVHLWIGLKYTVKYVTPVQIAILFIAFLLGFFRKAKPASRTQ</sequence>
<dbReference type="EMBL" id="CP016808">
    <property type="protein sequence ID" value="ANY65943.1"/>
    <property type="molecule type" value="Genomic_DNA"/>
</dbReference>
<dbReference type="GO" id="GO:0016020">
    <property type="term" value="C:membrane"/>
    <property type="evidence" value="ECO:0007669"/>
    <property type="project" value="UniProtKB-SubCell"/>
</dbReference>
<keyword evidence="4" id="KW-0309">Germination</keyword>
<evidence type="ECO:0000256" key="3">
    <source>
        <dbReference type="ARBA" id="ARBA00022448"/>
    </source>
</evidence>
<dbReference type="AlphaFoldDB" id="A0A1B2DE19"/>
<evidence type="ECO:0000256" key="8">
    <source>
        <dbReference type="SAM" id="Phobius"/>
    </source>
</evidence>
<keyword evidence="6 8" id="KW-1133">Transmembrane helix</keyword>
<evidence type="ECO:0000256" key="6">
    <source>
        <dbReference type="ARBA" id="ARBA00022989"/>
    </source>
</evidence>
<feature type="transmembrane region" description="Helical" evidence="8">
    <location>
        <begin position="338"/>
        <end position="356"/>
    </location>
</feature>
<feature type="transmembrane region" description="Helical" evidence="8">
    <location>
        <begin position="116"/>
        <end position="132"/>
    </location>
</feature>
<evidence type="ECO:0000256" key="7">
    <source>
        <dbReference type="ARBA" id="ARBA00023136"/>
    </source>
</evidence>
<gene>
    <name evidence="9" type="ORF">BBD42_05290</name>
</gene>
<accession>A0A1B2DE19</accession>
<feature type="transmembrane region" description="Helical" evidence="8">
    <location>
        <begin position="144"/>
        <end position="165"/>
    </location>
</feature>